<feature type="compositionally biased region" description="Basic and acidic residues" evidence="1">
    <location>
        <begin position="20"/>
        <end position="37"/>
    </location>
</feature>
<keyword evidence="3" id="KW-1185">Reference proteome</keyword>
<comment type="caution">
    <text evidence="2">The sequence shown here is derived from an EMBL/GenBank/DDBJ whole genome shotgun (WGS) entry which is preliminary data.</text>
</comment>
<protein>
    <submittedName>
        <fullName evidence="2">Uncharacterized protein</fullName>
    </submittedName>
</protein>
<organism evidence="2 3">
    <name type="scientific">Hibiscus sabdariffa</name>
    <name type="common">roselle</name>
    <dbReference type="NCBI Taxonomy" id="183260"/>
    <lineage>
        <taxon>Eukaryota</taxon>
        <taxon>Viridiplantae</taxon>
        <taxon>Streptophyta</taxon>
        <taxon>Embryophyta</taxon>
        <taxon>Tracheophyta</taxon>
        <taxon>Spermatophyta</taxon>
        <taxon>Magnoliopsida</taxon>
        <taxon>eudicotyledons</taxon>
        <taxon>Gunneridae</taxon>
        <taxon>Pentapetalae</taxon>
        <taxon>rosids</taxon>
        <taxon>malvids</taxon>
        <taxon>Malvales</taxon>
        <taxon>Malvaceae</taxon>
        <taxon>Malvoideae</taxon>
        <taxon>Hibiscus</taxon>
    </lineage>
</organism>
<accession>A0ABR2E5I5</accession>
<feature type="region of interest" description="Disordered" evidence="1">
    <location>
        <begin position="1"/>
        <end position="40"/>
    </location>
</feature>
<evidence type="ECO:0000313" key="3">
    <source>
        <dbReference type="Proteomes" id="UP001472677"/>
    </source>
</evidence>
<dbReference type="EMBL" id="JBBPBM010000020">
    <property type="protein sequence ID" value="KAK8552479.1"/>
    <property type="molecule type" value="Genomic_DNA"/>
</dbReference>
<dbReference type="Proteomes" id="UP001472677">
    <property type="component" value="Unassembled WGS sequence"/>
</dbReference>
<sequence length="76" mass="8457">MNQEHPSAPSLVRNGGPEGHCLEKGHDERTTQRESMNKARGTSFGNMFLFFVGSTQHGKEHVFAHGMSQKTRTKGM</sequence>
<name>A0ABR2E5I5_9ROSI</name>
<evidence type="ECO:0000313" key="2">
    <source>
        <dbReference type="EMBL" id="KAK8552479.1"/>
    </source>
</evidence>
<proteinExistence type="predicted"/>
<evidence type="ECO:0000256" key="1">
    <source>
        <dbReference type="SAM" id="MobiDB-lite"/>
    </source>
</evidence>
<gene>
    <name evidence="2" type="ORF">V6N12_041072</name>
</gene>
<reference evidence="2 3" key="1">
    <citation type="journal article" date="2024" name="G3 (Bethesda)">
        <title>Genome assembly of Hibiscus sabdariffa L. provides insights into metabolisms of medicinal natural products.</title>
        <authorList>
            <person name="Kim T."/>
        </authorList>
    </citation>
    <scope>NUCLEOTIDE SEQUENCE [LARGE SCALE GENOMIC DNA]</scope>
    <source>
        <strain evidence="2">TK-2024</strain>
        <tissue evidence="2">Old leaves</tissue>
    </source>
</reference>